<organism evidence="2 3">
    <name type="scientific">Pseudaminobacter soli</name>
    <name type="common">ex Zhang et al. 2022</name>
    <dbReference type="NCBI Taxonomy" id="2831468"/>
    <lineage>
        <taxon>Bacteria</taxon>
        <taxon>Pseudomonadati</taxon>
        <taxon>Pseudomonadota</taxon>
        <taxon>Alphaproteobacteria</taxon>
        <taxon>Hyphomicrobiales</taxon>
        <taxon>Phyllobacteriaceae</taxon>
        <taxon>Pseudaminobacter</taxon>
    </lineage>
</organism>
<dbReference type="SUPFAM" id="SSF46785">
    <property type="entry name" value="Winged helix' DNA-binding domain"/>
    <property type="match status" value="1"/>
</dbReference>
<evidence type="ECO:0000313" key="2">
    <source>
        <dbReference type="EMBL" id="MBS3650263.1"/>
    </source>
</evidence>
<evidence type="ECO:0000256" key="1">
    <source>
        <dbReference type="ARBA" id="ARBA00006479"/>
    </source>
</evidence>
<evidence type="ECO:0000313" key="3">
    <source>
        <dbReference type="Proteomes" id="UP000680348"/>
    </source>
</evidence>
<dbReference type="InterPro" id="IPR036390">
    <property type="entry name" value="WH_DNA-bd_sf"/>
</dbReference>
<dbReference type="RefSeq" id="WP_188255810.1">
    <property type="nucleotide sequence ID" value="NZ_JABVCF010000008.1"/>
</dbReference>
<dbReference type="PANTHER" id="PTHR18964:SF173">
    <property type="entry name" value="GLUCOKINASE"/>
    <property type="match status" value="1"/>
</dbReference>
<dbReference type="InterPro" id="IPR000600">
    <property type="entry name" value="ROK"/>
</dbReference>
<dbReference type="Gene3D" id="3.30.420.40">
    <property type="match status" value="2"/>
</dbReference>
<sequence>MTKQLLKSLLVDTPAGSPEGLIVRCLSQRGAISAAQISKLTGLARSTVSTALTGLRRSGVVVESYSVDEGIKGVGRPAATLALNPEAGTCVGIHLSLDEIRVVVADVSHSFIAEKTVTLGLDYPPDRAAKLTKAAIAECYDENSLPVSGLLGVGVSVSGPVSPEGVVQRASIVPTWAGVNIRDVFGPVLQQPIFAANESNCSAIAEMMWGAAVGCEDFVLFKIDLGVGGAIVQQGRLVTGIAGGAGEFGHISIDPAGDLCRCGNRGCLELYASFKRPLEQIERVKGFRVTMDDAMRMAAEGDVGALRMIEDTAEFAGRGLGIIGSIINPPLIIIGGRMALAGDMLLNPLIAAYERHTLIKSRDVTPESRTRIIKGKHTENDSLLGAVGLALSHHGMLK</sequence>
<protein>
    <submittedName>
        <fullName evidence="2">ROK family transcriptional regulator</fullName>
    </submittedName>
</protein>
<dbReference type="Pfam" id="PF00480">
    <property type="entry name" value="ROK"/>
    <property type="match status" value="1"/>
</dbReference>
<dbReference type="Proteomes" id="UP000680348">
    <property type="component" value="Unassembled WGS sequence"/>
</dbReference>
<accession>A0A942DZG4</accession>
<dbReference type="PROSITE" id="PS01125">
    <property type="entry name" value="ROK"/>
    <property type="match status" value="1"/>
</dbReference>
<dbReference type="PANTHER" id="PTHR18964">
    <property type="entry name" value="ROK (REPRESSOR, ORF, KINASE) FAMILY"/>
    <property type="match status" value="1"/>
</dbReference>
<proteinExistence type="inferred from homology"/>
<dbReference type="SUPFAM" id="SSF53067">
    <property type="entry name" value="Actin-like ATPase domain"/>
    <property type="match status" value="1"/>
</dbReference>
<keyword evidence="3" id="KW-1185">Reference proteome</keyword>
<dbReference type="InterPro" id="IPR049874">
    <property type="entry name" value="ROK_cs"/>
</dbReference>
<comment type="similarity">
    <text evidence="1">Belongs to the ROK (NagC/XylR) family.</text>
</comment>
<comment type="caution">
    <text evidence="2">The sequence shown here is derived from an EMBL/GenBank/DDBJ whole genome shotgun (WGS) entry which is preliminary data.</text>
</comment>
<gene>
    <name evidence="2" type="ORF">KEU06_16740</name>
</gene>
<reference evidence="2" key="1">
    <citation type="submission" date="2021-04" db="EMBL/GenBank/DDBJ databases">
        <title>Pseudaminobacter soli sp. nov., isolated from paddy soil contaminated by heavy metals.</title>
        <authorList>
            <person name="Zhang K."/>
        </authorList>
    </citation>
    <scope>NUCLEOTIDE SEQUENCE</scope>
    <source>
        <strain evidence="2">19-2017</strain>
    </source>
</reference>
<dbReference type="InterPro" id="IPR036388">
    <property type="entry name" value="WH-like_DNA-bd_sf"/>
</dbReference>
<dbReference type="EMBL" id="JAGWCR010000008">
    <property type="protein sequence ID" value="MBS3650263.1"/>
    <property type="molecule type" value="Genomic_DNA"/>
</dbReference>
<dbReference type="InterPro" id="IPR043129">
    <property type="entry name" value="ATPase_NBD"/>
</dbReference>
<name>A0A942DZG4_9HYPH</name>
<dbReference type="AlphaFoldDB" id="A0A942DZG4"/>
<dbReference type="Gene3D" id="1.10.10.10">
    <property type="entry name" value="Winged helix-like DNA-binding domain superfamily/Winged helix DNA-binding domain"/>
    <property type="match status" value="1"/>
</dbReference>